<organism evidence="3 4">
    <name type="scientific">Micrococcus terreus</name>
    <dbReference type="NCBI Taxonomy" id="574650"/>
    <lineage>
        <taxon>Bacteria</taxon>
        <taxon>Bacillati</taxon>
        <taxon>Actinomycetota</taxon>
        <taxon>Actinomycetes</taxon>
        <taxon>Micrococcales</taxon>
        <taxon>Micrococcaceae</taxon>
        <taxon>Micrococcus</taxon>
    </lineage>
</organism>
<sequence length="198" mass="21498">MTRRTCTLLIVLALACLTAVITLAVLQPWNKPTSSVPADPLPTLSPTAVQSPQPSTPRSTETTGPVTRPGMSLDQDQEHQQTALEAARIMTTWNPSEDMTRTDAELRARHLMSQERAAAITAPQRPASGADWLAAAQAGATSSPTVEINHATEGPGVSVIATWEWTTPDGQALPATEESRRIYFFHFNEEGQIDDYTY</sequence>
<proteinExistence type="predicted"/>
<feature type="compositionally biased region" description="Polar residues" evidence="1">
    <location>
        <begin position="44"/>
        <end position="65"/>
    </location>
</feature>
<evidence type="ECO:0000256" key="2">
    <source>
        <dbReference type="SAM" id="SignalP"/>
    </source>
</evidence>
<name>A0A1I7MSN2_9MICC</name>
<keyword evidence="2" id="KW-0732">Signal</keyword>
<dbReference type="STRING" id="574650.SAMN04487966_11615"/>
<feature type="signal peptide" evidence="2">
    <location>
        <begin position="1"/>
        <end position="24"/>
    </location>
</feature>
<feature type="chain" id="PRO_5011688502" evidence="2">
    <location>
        <begin position="25"/>
        <end position="198"/>
    </location>
</feature>
<dbReference type="AlphaFoldDB" id="A0A1I7MSN2"/>
<feature type="region of interest" description="Disordered" evidence="1">
    <location>
        <begin position="33"/>
        <end position="80"/>
    </location>
</feature>
<protein>
    <submittedName>
        <fullName evidence="3">Uncharacterized protein</fullName>
    </submittedName>
</protein>
<gene>
    <name evidence="3" type="ORF">SAMN04487966_11615</name>
</gene>
<dbReference type="EMBL" id="FPCG01000016">
    <property type="protein sequence ID" value="SFV24957.1"/>
    <property type="molecule type" value="Genomic_DNA"/>
</dbReference>
<evidence type="ECO:0000256" key="1">
    <source>
        <dbReference type="SAM" id="MobiDB-lite"/>
    </source>
</evidence>
<dbReference type="PROSITE" id="PS51257">
    <property type="entry name" value="PROKAR_LIPOPROTEIN"/>
    <property type="match status" value="1"/>
</dbReference>
<keyword evidence="4" id="KW-1185">Reference proteome</keyword>
<evidence type="ECO:0000313" key="4">
    <source>
        <dbReference type="Proteomes" id="UP000198881"/>
    </source>
</evidence>
<accession>A0A1I7MSN2</accession>
<reference evidence="3 4" key="1">
    <citation type="submission" date="2016-10" db="EMBL/GenBank/DDBJ databases">
        <authorList>
            <person name="de Groot N.N."/>
        </authorList>
    </citation>
    <scope>NUCLEOTIDE SEQUENCE [LARGE SCALE GENOMIC DNA]</scope>
    <source>
        <strain evidence="3 4">CGMCC 1.7054</strain>
    </source>
</reference>
<evidence type="ECO:0000313" key="3">
    <source>
        <dbReference type="EMBL" id="SFV24957.1"/>
    </source>
</evidence>
<dbReference type="Proteomes" id="UP000198881">
    <property type="component" value="Unassembled WGS sequence"/>
</dbReference>